<reference evidence="3" key="1">
    <citation type="submission" date="2021-03" db="EMBL/GenBank/DDBJ databases">
        <authorList>
            <person name="Wang G."/>
        </authorList>
    </citation>
    <scope>NUCLEOTIDE SEQUENCE</scope>
    <source>
        <strain evidence="3">KCTC 12899</strain>
    </source>
</reference>
<dbReference type="Gene3D" id="3.40.1740.10">
    <property type="entry name" value="VC0467-like"/>
    <property type="match status" value="1"/>
</dbReference>
<gene>
    <name evidence="3" type="ORF">J3U88_29620</name>
</gene>
<dbReference type="InterPro" id="IPR003774">
    <property type="entry name" value="AlgH-like"/>
</dbReference>
<evidence type="ECO:0000256" key="1">
    <source>
        <dbReference type="ARBA" id="ARBA00009600"/>
    </source>
</evidence>
<name>A0A8J7QP36_9BACT</name>
<dbReference type="RefSeq" id="WP_207862643.1">
    <property type="nucleotide sequence ID" value="NZ_JAFREP010000040.1"/>
</dbReference>
<dbReference type="Proteomes" id="UP000664417">
    <property type="component" value="Unassembled WGS sequence"/>
</dbReference>
<protein>
    <recommendedName>
        <fullName evidence="2">UPF0301 protein J3U88_29620</fullName>
    </recommendedName>
</protein>
<organism evidence="3 4">
    <name type="scientific">Acanthopleuribacter pedis</name>
    <dbReference type="NCBI Taxonomy" id="442870"/>
    <lineage>
        <taxon>Bacteria</taxon>
        <taxon>Pseudomonadati</taxon>
        <taxon>Acidobacteriota</taxon>
        <taxon>Holophagae</taxon>
        <taxon>Acanthopleuribacterales</taxon>
        <taxon>Acanthopleuribacteraceae</taxon>
        <taxon>Acanthopleuribacter</taxon>
    </lineage>
</organism>
<proteinExistence type="inferred from homology"/>
<dbReference type="AlphaFoldDB" id="A0A8J7QP36"/>
<comment type="caution">
    <text evidence="3">The sequence shown here is derived from an EMBL/GenBank/DDBJ whole genome shotgun (WGS) entry which is preliminary data.</text>
</comment>
<dbReference type="Pfam" id="PF02622">
    <property type="entry name" value="DUF179"/>
    <property type="match status" value="1"/>
</dbReference>
<comment type="similarity">
    <text evidence="1 2">Belongs to the UPF0301 (AlgH) family.</text>
</comment>
<dbReference type="SUPFAM" id="SSF143456">
    <property type="entry name" value="VC0467-like"/>
    <property type="match status" value="1"/>
</dbReference>
<evidence type="ECO:0000256" key="2">
    <source>
        <dbReference type="HAMAP-Rule" id="MF_00758"/>
    </source>
</evidence>
<dbReference type="HAMAP" id="MF_00758">
    <property type="entry name" value="UPF0301"/>
    <property type="match status" value="1"/>
</dbReference>
<dbReference type="EMBL" id="JAFREP010000040">
    <property type="protein sequence ID" value="MBO1322670.1"/>
    <property type="molecule type" value="Genomic_DNA"/>
</dbReference>
<evidence type="ECO:0000313" key="3">
    <source>
        <dbReference type="EMBL" id="MBO1322670.1"/>
    </source>
</evidence>
<dbReference type="GO" id="GO:0005829">
    <property type="term" value="C:cytosol"/>
    <property type="evidence" value="ECO:0007669"/>
    <property type="project" value="TreeGrafter"/>
</dbReference>
<dbReference type="PANTHER" id="PTHR30327">
    <property type="entry name" value="UNCHARACTERIZED PROTEIN YQGE"/>
    <property type="match status" value="1"/>
</dbReference>
<dbReference type="PANTHER" id="PTHR30327:SF1">
    <property type="entry name" value="UPF0301 PROTEIN YQGE"/>
    <property type="match status" value="1"/>
</dbReference>
<evidence type="ECO:0000313" key="4">
    <source>
        <dbReference type="Proteomes" id="UP000664417"/>
    </source>
</evidence>
<accession>A0A8J7QP36</accession>
<keyword evidence="4" id="KW-1185">Reference proteome</keyword>
<sequence>MIQTIGAPSLLVALPNLRDPYFQKTVVLLCDYTEESAFGVVINRPSPVKVKDILNEETVLATDITTPILLGGPVQAEFLWSVHSSEYTGNSTTVINNHIHMSSILEVLNALSEGRGPHTFHLGCGYAGWGPGQLDNELKEGAWWIQDVSTDLVLDMAYGQRWEAVLASLGIDPAVTSFFQTGEA</sequence>